<reference evidence="1" key="1">
    <citation type="submission" date="2023-08" db="EMBL/GenBank/DDBJ databases">
        <title>A de novo genome assembly of Solanum verrucosum Schlechtendal, a Mexican diploid species geographically isolated from the other diploid A-genome species in potato relatives.</title>
        <authorList>
            <person name="Hosaka K."/>
        </authorList>
    </citation>
    <scope>NUCLEOTIDE SEQUENCE</scope>
    <source>
        <tissue evidence="1">Young leaves</tissue>
    </source>
</reference>
<dbReference type="Proteomes" id="UP001234989">
    <property type="component" value="Chromosome 11"/>
</dbReference>
<accession>A0AAF0V1C1</accession>
<keyword evidence="2" id="KW-1185">Reference proteome</keyword>
<name>A0AAF0V1C1_SOLVR</name>
<evidence type="ECO:0000313" key="1">
    <source>
        <dbReference type="EMBL" id="WMV55071.1"/>
    </source>
</evidence>
<organism evidence="1 2">
    <name type="scientific">Solanum verrucosum</name>
    <dbReference type="NCBI Taxonomy" id="315347"/>
    <lineage>
        <taxon>Eukaryota</taxon>
        <taxon>Viridiplantae</taxon>
        <taxon>Streptophyta</taxon>
        <taxon>Embryophyta</taxon>
        <taxon>Tracheophyta</taxon>
        <taxon>Spermatophyta</taxon>
        <taxon>Magnoliopsida</taxon>
        <taxon>eudicotyledons</taxon>
        <taxon>Gunneridae</taxon>
        <taxon>Pentapetalae</taxon>
        <taxon>asterids</taxon>
        <taxon>lamiids</taxon>
        <taxon>Solanales</taxon>
        <taxon>Solanaceae</taxon>
        <taxon>Solanoideae</taxon>
        <taxon>Solaneae</taxon>
        <taxon>Solanum</taxon>
    </lineage>
</organism>
<proteinExistence type="predicted"/>
<protein>
    <submittedName>
        <fullName evidence="1">Uncharacterized protein</fullName>
    </submittedName>
</protein>
<dbReference type="EMBL" id="CP133622">
    <property type="protein sequence ID" value="WMV55071.1"/>
    <property type="molecule type" value="Genomic_DNA"/>
</dbReference>
<gene>
    <name evidence="1" type="ORF">MTR67_048456</name>
</gene>
<dbReference type="AlphaFoldDB" id="A0AAF0V1C1"/>
<sequence length="19" mass="2351">MLQGNSRYMRRIIQLMILN</sequence>
<evidence type="ECO:0000313" key="2">
    <source>
        <dbReference type="Proteomes" id="UP001234989"/>
    </source>
</evidence>